<evidence type="ECO:0000259" key="5">
    <source>
        <dbReference type="PROSITE" id="PS51635"/>
    </source>
</evidence>
<evidence type="ECO:0000313" key="7">
    <source>
        <dbReference type="Proteomes" id="UP000503399"/>
    </source>
</evidence>
<keyword evidence="1 4" id="KW-0378">Hydrolase</keyword>
<feature type="domain" description="PNPLA" evidence="5">
    <location>
        <begin position="9"/>
        <end position="167"/>
    </location>
</feature>
<reference evidence="6 7" key="1">
    <citation type="submission" date="2020-02" db="EMBL/GenBank/DDBJ databases">
        <authorList>
            <person name="Hogendoorn C."/>
        </authorList>
    </citation>
    <scope>NUCLEOTIDE SEQUENCE [LARGE SCALE GENOMIC DNA]</scope>
    <source>
        <strain evidence="6">R501</strain>
    </source>
</reference>
<feature type="short sequence motif" description="GXSXG" evidence="4">
    <location>
        <begin position="40"/>
        <end position="44"/>
    </location>
</feature>
<keyword evidence="3 4" id="KW-0443">Lipid metabolism</keyword>
<dbReference type="GO" id="GO:0016042">
    <property type="term" value="P:lipid catabolic process"/>
    <property type="evidence" value="ECO:0007669"/>
    <property type="project" value="UniProtKB-UniRule"/>
</dbReference>
<evidence type="ECO:0000256" key="2">
    <source>
        <dbReference type="ARBA" id="ARBA00022963"/>
    </source>
</evidence>
<organism evidence="6 7">
    <name type="scientific">Candidatus Hydrogenisulfobacillus filiaventi</name>
    <dbReference type="NCBI Taxonomy" id="2707344"/>
    <lineage>
        <taxon>Bacteria</taxon>
        <taxon>Bacillati</taxon>
        <taxon>Bacillota</taxon>
        <taxon>Clostridia</taxon>
        <taxon>Eubacteriales</taxon>
        <taxon>Clostridiales Family XVII. Incertae Sedis</taxon>
        <taxon>Candidatus Hydrogenisulfobacillus</taxon>
    </lineage>
</organism>
<dbReference type="Pfam" id="PF01734">
    <property type="entry name" value="Patatin"/>
    <property type="match status" value="1"/>
</dbReference>
<dbReference type="InterPro" id="IPR050301">
    <property type="entry name" value="NTE"/>
</dbReference>
<dbReference type="SUPFAM" id="SSF52151">
    <property type="entry name" value="FabD/lysophospholipase-like"/>
    <property type="match status" value="1"/>
</dbReference>
<dbReference type="GO" id="GO:0006508">
    <property type="term" value="P:proteolysis"/>
    <property type="evidence" value="ECO:0007669"/>
    <property type="project" value="UniProtKB-KW"/>
</dbReference>
<dbReference type="EMBL" id="LR778114">
    <property type="protein sequence ID" value="CAB1129122.1"/>
    <property type="molecule type" value="Genomic_DNA"/>
</dbReference>
<sequence length="270" mass="28758">MNGDRGVVLALSAGGARGLAHIGVLKVLERHRIPVVGIVGTSMGGLLGALYCAGYSAQGLEQLALKVRRGHWLDFSVSRLGLFSGRKVEGLLRLLTGARTFAHCRPPLAVVAVDLERGRPVVIREGNLAEGVRATIAIPGLFSPVVREGQLLIDGGVLQRVPVDVARAEFPGHPVVAVDVGIQLAPHIGSVFDVLFQAFDIQALELKRHVPVRAEAVIEPAVGHWRQADMSRAREFIAAGEAAAEARLPHLLRLAGREEGARWDPGGDGR</sequence>
<dbReference type="InterPro" id="IPR016035">
    <property type="entry name" value="Acyl_Trfase/lysoPLipase"/>
</dbReference>
<evidence type="ECO:0000256" key="1">
    <source>
        <dbReference type="ARBA" id="ARBA00022801"/>
    </source>
</evidence>
<keyword evidence="6" id="KW-0645">Protease</keyword>
<comment type="caution">
    <text evidence="4">Lacks conserved residue(s) required for the propagation of feature annotation.</text>
</comment>
<dbReference type="PANTHER" id="PTHR14226:SF29">
    <property type="entry name" value="NEUROPATHY TARGET ESTERASE SWS"/>
    <property type="match status" value="1"/>
</dbReference>
<dbReference type="InterPro" id="IPR002641">
    <property type="entry name" value="PNPLA_dom"/>
</dbReference>
<evidence type="ECO:0000256" key="4">
    <source>
        <dbReference type="PROSITE-ProRule" id="PRU01161"/>
    </source>
</evidence>
<accession>A0A6F8ZHJ4</accession>
<protein>
    <submittedName>
        <fullName evidence="6">Serine protease</fullName>
        <ecNumber evidence="6">3.4.21.-</ecNumber>
    </submittedName>
</protein>
<evidence type="ECO:0000313" key="6">
    <source>
        <dbReference type="EMBL" id="CAB1129122.1"/>
    </source>
</evidence>
<dbReference type="AlphaFoldDB" id="A0A6F8ZHJ4"/>
<dbReference type="PANTHER" id="PTHR14226">
    <property type="entry name" value="NEUROPATHY TARGET ESTERASE/SWISS CHEESE D.MELANOGASTER"/>
    <property type="match status" value="1"/>
</dbReference>
<dbReference type="PROSITE" id="PS51635">
    <property type="entry name" value="PNPLA"/>
    <property type="match status" value="1"/>
</dbReference>
<name>A0A6F8ZHJ4_9FIRM</name>
<dbReference type="Proteomes" id="UP000503399">
    <property type="component" value="Chromosome"/>
</dbReference>
<feature type="short sequence motif" description="DGA/G" evidence="4">
    <location>
        <begin position="154"/>
        <end position="156"/>
    </location>
</feature>
<keyword evidence="2 4" id="KW-0442">Lipid degradation</keyword>
<dbReference type="GO" id="GO:0008233">
    <property type="term" value="F:peptidase activity"/>
    <property type="evidence" value="ECO:0007669"/>
    <property type="project" value="UniProtKB-KW"/>
</dbReference>
<proteinExistence type="predicted"/>
<feature type="active site" description="Proton acceptor" evidence="4">
    <location>
        <position position="154"/>
    </location>
</feature>
<gene>
    <name evidence="6" type="ORF">R50_1621</name>
</gene>
<dbReference type="CDD" id="cd07205">
    <property type="entry name" value="Pat_PNPLA6_PNPLA7_NTE1_like"/>
    <property type="match status" value="1"/>
</dbReference>
<feature type="active site" description="Nucleophile" evidence="4">
    <location>
        <position position="42"/>
    </location>
</feature>
<keyword evidence="7" id="KW-1185">Reference proteome</keyword>
<dbReference type="KEGG" id="hfv:R50_1621"/>
<evidence type="ECO:0000256" key="3">
    <source>
        <dbReference type="ARBA" id="ARBA00023098"/>
    </source>
</evidence>
<dbReference type="EC" id="3.4.21.-" evidence="6"/>
<dbReference type="Gene3D" id="3.40.1090.10">
    <property type="entry name" value="Cytosolic phospholipase A2 catalytic domain"/>
    <property type="match status" value="2"/>
</dbReference>